<dbReference type="OrthoDB" id="9810066at2"/>
<proteinExistence type="predicted"/>
<gene>
    <name evidence="1" type="ORF">GH741_18210</name>
</gene>
<dbReference type="PIRSF" id="PIRSF036794">
    <property type="entry name" value="UCP_erythr_ester"/>
    <property type="match status" value="1"/>
</dbReference>
<organism evidence="1 2">
    <name type="scientific">Aquibacillus halophilus</name>
    <dbReference type="NCBI Taxonomy" id="930132"/>
    <lineage>
        <taxon>Bacteria</taxon>
        <taxon>Bacillati</taxon>
        <taxon>Bacillota</taxon>
        <taxon>Bacilli</taxon>
        <taxon>Bacillales</taxon>
        <taxon>Bacillaceae</taxon>
        <taxon>Aquibacillus</taxon>
    </lineage>
</organism>
<dbReference type="Gene3D" id="3.30.1870.10">
    <property type="entry name" value="EreA-like, domain 2"/>
    <property type="match status" value="1"/>
</dbReference>
<dbReference type="SUPFAM" id="SSF159501">
    <property type="entry name" value="EreA/ChaN-like"/>
    <property type="match status" value="1"/>
</dbReference>
<dbReference type="Gene3D" id="3.40.1660.10">
    <property type="entry name" value="EreA-like (biosynthetic domain)"/>
    <property type="match status" value="1"/>
</dbReference>
<name>A0A6A8DG11_9BACI</name>
<comment type="caution">
    <text evidence="1">The sequence shown here is derived from an EMBL/GenBank/DDBJ whole genome shotgun (WGS) entry which is preliminary data.</text>
</comment>
<dbReference type="PANTHER" id="PTHR31299">
    <property type="entry name" value="ESTERASE, PUTATIVE (AFU_ORTHOLOGUE AFUA_1G05850)-RELATED"/>
    <property type="match status" value="1"/>
</dbReference>
<dbReference type="PANTHER" id="PTHR31299:SF0">
    <property type="entry name" value="ESTERASE, PUTATIVE (AFU_ORTHOLOGUE AFUA_1G05850)-RELATED"/>
    <property type="match status" value="1"/>
</dbReference>
<dbReference type="Pfam" id="PF05139">
    <property type="entry name" value="Erythro_esteras"/>
    <property type="match status" value="1"/>
</dbReference>
<dbReference type="InterPro" id="IPR007815">
    <property type="entry name" value="Emycin_Estase"/>
</dbReference>
<dbReference type="InterPro" id="IPR014622">
    <property type="entry name" value="UCP036794_erythomycin"/>
</dbReference>
<dbReference type="RefSeq" id="WP_153738195.1">
    <property type="nucleotide sequence ID" value="NZ_WJNG01000017.1"/>
</dbReference>
<dbReference type="AlphaFoldDB" id="A0A6A8DG11"/>
<dbReference type="Proteomes" id="UP000799092">
    <property type="component" value="Unassembled WGS sequence"/>
</dbReference>
<evidence type="ECO:0000313" key="1">
    <source>
        <dbReference type="EMBL" id="MRH44583.1"/>
    </source>
</evidence>
<protein>
    <submittedName>
        <fullName evidence="1">Erythromycin esterase family protein</fullName>
    </submittedName>
</protein>
<dbReference type="CDD" id="cd14728">
    <property type="entry name" value="Ere-like"/>
    <property type="match status" value="1"/>
</dbReference>
<reference evidence="1" key="1">
    <citation type="submission" date="2019-11" db="EMBL/GenBank/DDBJ databases">
        <authorList>
            <person name="Li J."/>
        </authorList>
    </citation>
    <scope>NUCLEOTIDE SEQUENCE</scope>
    <source>
        <strain evidence="1">B6B</strain>
    </source>
</reference>
<keyword evidence="2" id="KW-1185">Reference proteome</keyword>
<dbReference type="EMBL" id="WJNG01000017">
    <property type="protein sequence ID" value="MRH44583.1"/>
    <property type="molecule type" value="Genomic_DNA"/>
</dbReference>
<sequence length="425" mass="48793">MVKKIIQAVQKYAKPFQNSEDLTPLIDQIGDAKIVLLGESSHGTSEFYSVRSELSKRLIMEKGFSVIAVEGDWPSCQHVNRYIKNYSNASSTHEVLKEFKRWPTWMWANEEIAELIDWLRDYNNESDLTQKIGFYGIDVYSLWESLDEIMNYLEKTEPKGSNIELARKAIACFEPFNRQEDQYAISSSFFSEGCVEEVSKLLASIRSEQKNFQVQQESDLNIKVNAIVARNAENYYRAMVKSDSESWNIRDRHMVEALNEIRSYYGDDSKVIVWEHNTHVGDASATDMKQEGMINVGQLVREQNKAEDVYIIGFGTHSGTVTAADEWGVNLEQMLIPPAQRGSWEDIMHRAGAFNQFLIFNEENKRIFSELIGHRAIGVVYNPAYESYGNYVPSVMSNRYDAFIYIDKTNGLHPLQLSETSIIKQ</sequence>
<dbReference type="InterPro" id="IPR052036">
    <property type="entry name" value="Hydrolase/PRTase-associated"/>
</dbReference>
<dbReference type="Gene3D" id="1.20.1440.30">
    <property type="entry name" value="Biosynthetic Protein domain"/>
    <property type="match status" value="1"/>
</dbReference>
<dbReference type="GO" id="GO:0046677">
    <property type="term" value="P:response to antibiotic"/>
    <property type="evidence" value="ECO:0007669"/>
    <property type="project" value="InterPro"/>
</dbReference>
<accession>A0A6A8DG11</accession>
<evidence type="ECO:0000313" key="2">
    <source>
        <dbReference type="Proteomes" id="UP000799092"/>
    </source>
</evidence>